<name>A0A939DHB8_9GAMM</name>
<dbReference type="Proteomes" id="UP000664303">
    <property type="component" value="Unassembled WGS sequence"/>
</dbReference>
<evidence type="ECO:0000313" key="3">
    <source>
        <dbReference type="Proteomes" id="UP000664303"/>
    </source>
</evidence>
<reference evidence="2" key="1">
    <citation type="submission" date="2021-02" db="EMBL/GenBank/DDBJ databases">
        <title>PHA producing bacteria isolated from coastal sediment in Guangdong, Shenzhen.</title>
        <authorList>
            <person name="Zheng W."/>
            <person name="Yu S."/>
            <person name="Huang Y."/>
        </authorList>
    </citation>
    <scope>NUCLEOTIDE SEQUENCE</scope>
    <source>
        <strain evidence="2">TN14-10</strain>
    </source>
</reference>
<dbReference type="EMBL" id="JAFKCZ010000010">
    <property type="protein sequence ID" value="MBN7797861.1"/>
    <property type="molecule type" value="Genomic_DNA"/>
</dbReference>
<proteinExistence type="predicted"/>
<keyword evidence="1" id="KW-0812">Transmembrane</keyword>
<dbReference type="AlphaFoldDB" id="A0A939DHB8"/>
<organism evidence="2 3">
    <name type="scientific">Parahaliea mediterranea</name>
    <dbReference type="NCBI Taxonomy" id="651086"/>
    <lineage>
        <taxon>Bacteria</taxon>
        <taxon>Pseudomonadati</taxon>
        <taxon>Pseudomonadota</taxon>
        <taxon>Gammaproteobacteria</taxon>
        <taxon>Cellvibrionales</taxon>
        <taxon>Halieaceae</taxon>
        <taxon>Parahaliea</taxon>
    </lineage>
</organism>
<feature type="transmembrane region" description="Helical" evidence="1">
    <location>
        <begin position="225"/>
        <end position="244"/>
    </location>
</feature>
<gene>
    <name evidence="2" type="ORF">JYP50_14720</name>
</gene>
<sequence length="287" mass="32015">MVERETFFGSDRRYRLFTAVKYFTYALLCVNVYLFLQEELSALQHTFTHGVAPAQLIQVFAATIDTAAWVVLLLLFELETSVLDDSRIRGGVRLSLHGIRGVCYVAIVYAFTGYYAELVTLYQNSALATGDACSLLGQPWSVLVDLDEYVPLDAGNCAGLGAELYRIDGFDILADAGQLFDAQLLAWTDLINSGAWILVVVVLEIEVRMQLRGGLSERAMQVNKYVKFALYFTLFAAAAYWGVAGDFLDFWDAALWLFAFIFIELNVFEWQYETRVGEGVEGASATA</sequence>
<feature type="transmembrane region" description="Helical" evidence="1">
    <location>
        <begin position="184"/>
        <end position="205"/>
    </location>
</feature>
<feature type="transmembrane region" description="Helical" evidence="1">
    <location>
        <begin position="16"/>
        <end position="36"/>
    </location>
</feature>
<protein>
    <recommendedName>
        <fullName evidence="4">Shikimate kinase</fullName>
    </recommendedName>
</protein>
<accession>A0A939DHB8</accession>
<evidence type="ECO:0000313" key="2">
    <source>
        <dbReference type="EMBL" id="MBN7797861.1"/>
    </source>
</evidence>
<feature type="transmembrane region" description="Helical" evidence="1">
    <location>
        <begin position="56"/>
        <end position="76"/>
    </location>
</feature>
<keyword evidence="1" id="KW-0472">Membrane</keyword>
<feature type="transmembrane region" description="Helical" evidence="1">
    <location>
        <begin position="250"/>
        <end position="268"/>
    </location>
</feature>
<keyword evidence="3" id="KW-1185">Reference proteome</keyword>
<comment type="caution">
    <text evidence="2">The sequence shown here is derived from an EMBL/GenBank/DDBJ whole genome shotgun (WGS) entry which is preliminary data.</text>
</comment>
<feature type="transmembrane region" description="Helical" evidence="1">
    <location>
        <begin position="97"/>
        <end position="116"/>
    </location>
</feature>
<evidence type="ECO:0008006" key="4">
    <source>
        <dbReference type="Google" id="ProtNLM"/>
    </source>
</evidence>
<keyword evidence="1" id="KW-1133">Transmembrane helix</keyword>
<evidence type="ECO:0000256" key="1">
    <source>
        <dbReference type="SAM" id="Phobius"/>
    </source>
</evidence>